<dbReference type="AlphaFoldDB" id="A0AAF0CUE0"/>
<protein>
    <submittedName>
        <fullName evidence="1">Uncharacterized protein</fullName>
    </submittedName>
</protein>
<proteinExistence type="predicted"/>
<gene>
    <name evidence="1" type="ORF">OL234_08890</name>
</gene>
<dbReference type="KEGG" id="vie:OL234_08890"/>
<accession>A0AAF0CUE0</accession>
<name>A0AAF0CUE0_9ENTE</name>
<evidence type="ECO:0000313" key="1">
    <source>
        <dbReference type="EMBL" id="WEG73071.1"/>
    </source>
</evidence>
<dbReference type="EMBL" id="CP110232">
    <property type="protein sequence ID" value="WEG73071.1"/>
    <property type="molecule type" value="Genomic_DNA"/>
</dbReference>
<sequence length="416" mass="47031">MTMIQIALGSFLKEQELAINYLTYSSSLPSPIRLELGQTLFSKPIANLDYQQERFQLYDQYGQLFADDLLKGEFERLLPTILTKELVPMMFETPYLDGVFSLVASLSELGYQVVIYRQQRLASWQVLETNLLLQELANLNESSEGSQGVINQLECQEKDNIMTLTNQVGEAIMLETNDTRLSHEDEPTYYAVLDEAGEVVLGKIPLELLGLLLFGVLSGISPSFLHAEFLSVEELSDIEVAESQLLFENYRVSLPHKVESITDLVHNGEHICVTDSQNMVEEYYFWKPPAYSRLSWGIMPKDLPMVLGQLAGNQGKPDYTKEKMVFSEKVLALAAAQDLTIFRVDRLLMSISDTDDLEYTNGEISDFTIEKRQQATSNKIETVFEARCVHTGEVLFPDLTLANLVSKLVSYSLLDE</sequence>
<evidence type="ECO:0000313" key="2">
    <source>
        <dbReference type="Proteomes" id="UP001179647"/>
    </source>
</evidence>
<dbReference type="Proteomes" id="UP001179647">
    <property type="component" value="Chromosome"/>
</dbReference>
<keyword evidence="2" id="KW-1185">Reference proteome</keyword>
<organism evidence="1 2">
    <name type="scientific">Vagococcus intermedius</name>
    <dbReference type="NCBI Taxonomy" id="2991418"/>
    <lineage>
        <taxon>Bacteria</taxon>
        <taxon>Bacillati</taxon>
        <taxon>Bacillota</taxon>
        <taxon>Bacilli</taxon>
        <taxon>Lactobacillales</taxon>
        <taxon>Enterococcaceae</taxon>
        <taxon>Vagococcus</taxon>
    </lineage>
</organism>
<dbReference type="RefSeq" id="WP_275468873.1">
    <property type="nucleotide sequence ID" value="NZ_CP110232.1"/>
</dbReference>
<reference evidence="1" key="1">
    <citation type="submission" date="2022-10" db="EMBL/GenBank/DDBJ databases">
        <title>Vagococcus sp. isolated from poultry meat.</title>
        <authorList>
            <person name="Johansson P."/>
            <person name="Bjorkroth J."/>
        </authorList>
    </citation>
    <scope>NUCLEOTIDE SEQUENCE</scope>
    <source>
        <strain evidence="1">STAA11</strain>
    </source>
</reference>